<evidence type="ECO:0000256" key="9">
    <source>
        <dbReference type="ARBA" id="ARBA00023186"/>
    </source>
</evidence>
<evidence type="ECO:0000256" key="10">
    <source>
        <dbReference type="HAMAP-Rule" id="MF_00240"/>
    </source>
</evidence>
<dbReference type="InterPro" id="IPR029046">
    <property type="entry name" value="LolA/LolB/LppX"/>
</dbReference>
<dbReference type="Pfam" id="PF03548">
    <property type="entry name" value="LolA"/>
    <property type="match status" value="1"/>
</dbReference>
<comment type="caution">
    <text evidence="11">The sequence shown here is derived from an EMBL/GenBank/DDBJ whole genome shotgun (WGS) entry which is preliminary data.</text>
</comment>
<gene>
    <name evidence="10 11" type="primary">lolA</name>
    <name evidence="11" type="ORF">GLIP_2737</name>
</gene>
<dbReference type="GO" id="GO:0044874">
    <property type="term" value="P:lipoprotein localization to outer membrane"/>
    <property type="evidence" value="ECO:0007669"/>
    <property type="project" value="UniProtKB-UniRule"/>
</dbReference>
<dbReference type="CDD" id="cd16325">
    <property type="entry name" value="LolA"/>
    <property type="match status" value="1"/>
</dbReference>
<keyword evidence="5 10" id="KW-0813">Transport</keyword>
<comment type="subcellular location">
    <subcellularLocation>
        <location evidence="1 10">Periplasm</location>
    </subcellularLocation>
</comment>
<name>K6YFG8_9ALTE</name>
<keyword evidence="12" id="KW-1185">Reference proteome</keyword>
<keyword evidence="8 10" id="KW-0653">Protein transport</keyword>
<dbReference type="OrthoDB" id="9787361at2"/>
<keyword evidence="6 10" id="KW-0732">Signal</keyword>
<feature type="signal peptide" evidence="10">
    <location>
        <begin position="1"/>
        <end position="29"/>
    </location>
</feature>
<dbReference type="InterPro" id="IPR004564">
    <property type="entry name" value="OM_lipoprot_carrier_LolA-like"/>
</dbReference>
<dbReference type="EMBL" id="BAEN01000052">
    <property type="protein sequence ID" value="GAC15358.1"/>
    <property type="molecule type" value="Genomic_DNA"/>
</dbReference>
<dbReference type="HAMAP" id="MF_00240">
    <property type="entry name" value="LolA"/>
    <property type="match status" value="1"/>
</dbReference>
<proteinExistence type="inferred from homology"/>
<dbReference type="NCBIfam" id="TIGR00547">
    <property type="entry name" value="lolA"/>
    <property type="match status" value="1"/>
</dbReference>
<comment type="function">
    <text evidence="10">Participates in the translocation of lipoproteins from the inner membrane to the outer membrane. Only forms a complex with a lipoprotein if the residue after the N-terminal Cys is not an aspartate (The Asp acts as a targeting signal to indicate that the lipoprotein should stay in the inner membrane).</text>
</comment>
<evidence type="ECO:0000256" key="2">
    <source>
        <dbReference type="ARBA" id="ARBA00007615"/>
    </source>
</evidence>
<reference evidence="11 12" key="1">
    <citation type="journal article" date="2017" name="Antonie Van Leeuwenhoek">
        <title>Rhizobium rhizosphaerae sp. nov., a novel species isolated from rice rhizosphere.</title>
        <authorList>
            <person name="Zhao J.J."/>
            <person name="Zhang J."/>
            <person name="Zhang R.J."/>
            <person name="Zhang C.W."/>
            <person name="Yin H.Q."/>
            <person name="Zhang X.X."/>
        </authorList>
    </citation>
    <scope>NUCLEOTIDE SEQUENCE [LARGE SCALE GENOMIC DNA]</scope>
    <source>
        <strain evidence="11 12">E3</strain>
    </source>
</reference>
<comment type="similarity">
    <text evidence="2 10">Belongs to the LolA family.</text>
</comment>
<evidence type="ECO:0000313" key="12">
    <source>
        <dbReference type="Proteomes" id="UP000006334"/>
    </source>
</evidence>
<dbReference type="PANTHER" id="PTHR35869">
    <property type="entry name" value="OUTER-MEMBRANE LIPOPROTEIN CARRIER PROTEIN"/>
    <property type="match status" value="1"/>
</dbReference>
<comment type="subunit">
    <text evidence="3 10">Monomer.</text>
</comment>
<feature type="chain" id="PRO_5009016182" description="Outer-membrane lipoprotein carrier protein" evidence="10">
    <location>
        <begin position="30"/>
        <end position="212"/>
    </location>
</feature>
<evidence type="ECO:0000256" key="1">
    <source>
        <dbReference type="ARBA" id="ARBA00004418"/>
    </source>
</evidence>
<organism evidence="11 12">
    <name type="scientific">Aliiglaciecola lipolytica E3</name>
    <dbReference type="NCBI Taxonomy" id="1127673"/>
    <lineage>
        <taxon>Bacteria</taxon>
        <taxon>Pseudomonadati</taxon>
        <taxon>Pseudomonadota</taxon>
        <taxon>Gammaproteobacteria</taxon>
        <taxon>Alteromonadales</taxon>
        <taxon>Alteromonadaceae</taxon>
        <taxon>Aliiglaciecola</taxon>
    </lineage>
</organism>
<evidence type="ECO:0000256" key="6">
    <source>
        <dbReference type="ARBA" id="ARBA00022729"/>
    </source>
</evidence>
<dbReference type="Proteomes" id="UP000006334">
    <property type="component" value="Unassembled WGS sequence"/>
</dbReference>
<dbReference type="RefSeq" id="WP_008845163.1">
    <property type="nucleotide sequence ID" value="NZ_BAEN01000052.1"/>
</dbReference>
<dbReference type="GO" id="GO:0030288">
    <property type="term" value="C:outer membrane-bounded periplasmic space"/>
    <property type="evidence" value="ECO:0007669"/>
    <property type="project" value="TreeGrafter"/>
</dbReference>
<dbReference type="eggNOG" id="COG2834">
    <property type="taxonomic scope" value="Bacteria"/>
</dbReference>
<keyword evidence="11" id="KW-0449">Lipoprotein</keyword>
<keyword evidence="7 10" id="KW-0574">Periplasm</keyword>
<protein>
    <recommendedName>
        <fullName evidence="4 10">Outer-membrane lipoprotein carrier protein</fullName>
    </recommendedName>
</protein>
<evidence type="ECO:0000313" key="11">
    <source>
        <dbReference type="EMBL" id="GAC15358.1"/>
    </source>
</evidence>
<dbReference type="SUPFAM" id="SSF89392">
    <property type="entry name" value="Prokaryotic lipoproteins and lipoprotein localization factors"/>
    <property type="match status" value="1"/>
</dbReference>
<dbReference type="AlphaFoldDB" id="K6YFG8"/>
<evidence type="ECO:0000256" key="5">
    <source>
        <dbReference type="ARBA" id="ARBA00022448"/>
    </source>
</evidence>
<evidence type="ECO:0000256" key="8">
    <source>
        <dbReference type="ARBA" id="ARBA00022927"/>
    </source>
</evidence>
<dbReference type="STRING" id="1127673.GLIP_2737"/>
<accession>K6YFG8</accession>
<dbReference type="GO" id="GO:0042953">
    <property type="term" value="P:lipoprotein transport"/>
    <property type="evidence" value="ECO:0007669"/>
    <property type="project" value="InterPro"/>
</dbReference>
<dbReference type="Gene3D" id="2.50.20.10">
    <property type="entry name" value="Lipoprotein localisation LolA/LolB/LppX"/>
    <property type="match status" value="1"/>
</dbReference>
<dbReference type="PANTHER" id="PTHR35869:SF1">
    <property type="entry name" value="OUTER-MEMBRANE LIPOPROTEIN CARRIER PROTEIN"/>
    <property type="match status" value="1"/>
</dbReference>
<evidence type="ECO:0000256" key="4">
    <source>
        <dbReference type="ARBA" id="ARBA00014035"/>
    </source>
</evidence>
<evidence type="ECO:0000256" key="7">
    <source>
        <dbReference type="ARBA" id="ARBA00022764"/>
    </source>
</evidence>
<sequence length="212" mass="23756" precursor="true">MRRIKININAKILSLVAITSLMFYHTAAAAVDASDSLKQKLSGLKTFTAAFEQKVTDGQGELVQESAGQMTLKQPNLMIWQVNEPDENLMVADGTTLWYSDPFVEQVTAINQAESSSNNPIVLLTNPNNEQWADFTISLTGNVYSIIAIKPESQISELKLRFENDQLSELSFIDRQQQTSELTFSEVQQNNAIGDEQFIFTIPDGFELDDQR</sequence>
<keyword evidence="9 10" id="KW-0143">Chaperone</keyword>
<evidence type="ECO:0000256" key="3">
    <source>
        <dbReference type="ARBA" id="ARBA00011245"/>
    </source>
</evidence>
<dbReference type="InterPro" id="IPR018323">
    <property type="entry name" value="OM_lipoprot_carrier_LolA_Pbac"/>
</dbReference>